<dbReference type="GO" id="GO:0071108">
    <property type="term" value="P:protein K48-linked deubiquitination"/>
    <property type="evidence" value="ECO:0007669"/>
    <property type="project" value="TreeGrafter"/>
</dbReference>
<dbReference type="RefSeq" id="XP_060288523.1">
    <property type="nucleotide sequence ID" value="XM_060425611.1"/>
</dbReference>
<feature type="compositionally biased region" description="Basic and acidic residues" evidence="1">
    <location>
        <begin position="731"/>
        <end position="740"/>
    </location>
</feature>
<reference evidence="3" key="1">
    <citation type="submission" date="2023-06" db="EMBL/GenBank/DDBJ databases">
        <title>Genome-scale phylogeny and comparative genomics of the fungal order Sordariales.</title>
        <authorList>
            <consortium name="Lawrence Berkeley National Laboratory"/>
            <person name="Hensen N."/>
            <person name="Bonometti L."/>
            <person name="Westerberg I."/>
            <person name="Brannstrom I.O."/>
            <person name="Guillou S."/>
            <person name="Cros-Aarteil S."/>
            <person name="Calhoun S."/>
            <person name="Haridas S."/>
            <person name="Kuo A."/>
            <person name="Mondo S."/>
            <person name="Pangilinan J."/>
            <person name="Riley R."/>
            <person name="Labutti K."/>
            <person name="Andreopoulos B."/>
            <person name="Lipzen A."/>
            <person name="Chen C."/>
            <person name="Yanf M."/>
            <person name="Daum C."/>
            <person name="Ng V."/>
            <person name="Clum A."/>
            <person name="Steindorff A."/>
            <person name="Ohm R."/>
            <person name="Martin F."/>
            <person name="Silar P."/>
            <person name="Natvig D."/>
            <person name="Lalanne C."/>
            <person name="Gautier V."/>
            <person name="Ament-Velasquez S.L."/>
            <person name="Kruys A."/>
            <person name="Hutchinson M.I."/>
            <person name="Powell A.J."/>
            <person name="Barry K."/>
            <person name="Miller A.N."/>
            <person name="Grigoriev I.V."/>
            <person name="Debuchy R."/>
            <person name="Gladieux P."/>
            <person name="Thoren M.H."/>
            <person name="Johannesson H."/>
        </authorList>
    </citation>
    <scope>NUCLEOTIDE SEQUENCE</scope>
    <source>
        <strain evidence="3">8032-3</strain>
    </source>
</reference>
<dbReference type="GO" id="GO:0004843">
    <property type="term" value="F:cysteine-type deubiquitinase activity"/>
    <property type="evidence" value="ECO:0007669"/>
    <property type="project" value="InterPro"/>
</dbReference>
<feature type="region of interest" description="Disordered" evidence="1">
    <location>
        <begin position="1"/>
        <end position="371"/>
    </location>
</feature>
<feature type="compositionally biased region" description="Low complexity" evidence="1">
    <location>
        <begin position="926"/>
        <end position="944"/>
    </location>
</feature>
<feature type="domain" description="MINDY deubiquitinase" evidence="2">
    <location>
        <begin position="373"/>
        <end position="677"/>
    </location>
</feature>
<evidence type="ECO:0000313" key="3">
    <source>
        <dbReference type="EMBL" id="KAK1772310.1"/>
    </source>
</evidence>
<feature type="compositionally biased region" description="Polar residues" evidence="1">
    <location>
        <begin position="76"/>
        <end position="85"/>
    </location>
</feature>
<dbReference type="EMBL" id="MU838997">
    <property type="protein sequence ID" value="KAK1772310.1"/>
    <property type="molecule type" value="Genomic_DNA"/>
</dbReference>
<dbReference type="GO" id="GO:0071944">
    <property type="term" value="C:cell periphery"/>
    <property type="evidence" value="ECO:0007669"/>
    <property type="project" value="TreeGrafter"/>
</dbReference>
<keyword evidence="4" id="KW-1185">Reference proteome</keyword>
<feature type="region of interest" description="Disordered" evidence="1">
    <location>
        <begin position="683"/>
        <end position="702"/>
    </location>
</feature>
<dbReference type="GO" id="GO:0016807">
    <property type="term" value="F:cysteine-type carboxypeptidase activity"/>
    <property type="evidence" value="ECO:0007669"/>
    <property type="project" value="TreeGrafter"/>
</dbReference>
<gene>
    <name evidence="3" type="ORF">QBC33DRAFT_4981</name>
</gene>
<dbReference type="InterPro" id="IPR007518">
    <property type="entry name" value="MINDY"/>
</dbReference>
<feature type="compositionally biased region" description="Basic and acidic residues" evidence="1">
    <location>
        <begin position="752"/>
        <end position="767"/>
    </location>
</feature>
<dbReference type="AlphaFoldDB" id="A0AAJ0C8W2"/>
<dbReference type="GeneID" id="85308798"/>
<dbReference type="Pfam" id="PF04424">
    <property type="entry name" value="MINDY_DUB"/>
    <property type="match status" value="1"/>
</dbReference>
<accession>A0AAJ0C8W2</accession>
<protein>
    <recommendedName>
        <fullName evidence="2">MINDY deubiquitinase domain-containing protein</fullName>
    </recommendedName>
</protein>
<feature type="compositionally biased region" description="Pro residues" evidence="1">
    <location>
        <begin position="149"/>
        <end position="159"/>
    </location>
</feature>
<feature type="compositionally biased region" description="Basic and acidic residues" evidence="1">
    <location>
        <begin position="261"/>
        <end position="283"/>
    </location>
</feature>
<dbReference type="PANTHER" id="PTHR18063">
    <property type="entry name" value="NF-E2 INDUCIBLE PROTEIN"/>
    <property type="match status" value="1"/>
</dbReference>
<feature type="compositionally biased region" description="Low complexity" evidence="1">
    <location>
        <begin position="792"/>
        <end position="834"/>
    </location>
</feature>
<dbReference type="Proteomes" id="UP001244011">
    <property type="component" value="Unassembled WGS sequence"/>
</dbReference>
<evidence type="ECO:0000259" key="2">
    <source>
        <dbReference type="Pfam" id="PF04424"/>
    </source>
</evidence>
<sequence>MVTRKPLPDDAAVDPAVGPQLRMQDMRQELWSATESEASGDQIWGDETPRNKEQSQRGATTAEDIPNSLRPGLPANYSNFSNLDTEPNVWGEPSNPTTASEHSKHGKTDSNAVPAILRPGGGVAPLSETNPFKRKLPDGATQESSNLPPTLPNSAPPAGPAAALAPPTLPFSELSLNETSTNNPWQPALDEKRLDSAPPAMPTAPEPELPEYTWDLGEPSRQPSTGPPPASPALISLPSDADSAAWDEERPKPEPSPLSLPHHDEGLGDSHAWDDLGSLDKPKTGAKAPSVLGGGSTGLIDDWNLIDVDAPPPAHPPKQSIPERPEGVEDGTSTATLPAQQETPEQPPSVPPGPSAEQPPAPPPRPAPAGMTETYQIKKITWYDVNAANNPRNSPILVQNANGPCPLVALVNALTLTTPAGTNTALVETLRSREQVSLGLLLDAVFDELMSPRRNNPEVSLPDVTELYAFLQGLHTGMNVNPRFIPTPEVIKAFKRTSLTHLHPTERGDMIPGSFEDTKEMRLYSTFSVPLIHGWLPPKADAEYGALERRAVSYEDAQNLLFREEELEEKLSNNSHEGLTEEEQEIYQDIFTIKSFLDMFATQLTPWGLDVIRKAMNPGSVAILFRNDHFSTLYRHPQTLELLTLVTDAGYAEHPEIVWESLVDVNGEHAEFFSGDFRLVGGAGHHQQERPASGNFATSNARNDGWTAVQGRQGRDQQQSTGGNDEPPVSPKHEQEDRDLALALQLQEEEDERHRSEQARRQRESRLSEQFIEQQGQQPAAGSGNRRGGSQGASARGALAAPSAPNRRSSSSVGGPVSPVTSNGAQLRGGAASRGRGGVAAPQQNVRSLIPPPRGAQAVRRPADEGLDDAPPSYEQAAKQTPYVPPAGHPAHPGSTGQGSGSGTRVSPSPLVGRAGRSPGPGGVPGRYRQGVPVSSAAGAGSSSGRDRDCVVM</sequence>
<feature type="compositionally biased region" description="Pro residues" evidence="1">
    <location>
        <begin position="345"/>
        <end position="367"/>
    </location>
</feature>
<dbReference type="PANTHER" id="PTHR18063:SF6">
    <property type="entry name" value="UBIQUITIN CARBOXYL-TERMINAL HYDROLASE"/>
    <property type="match status" value="1"/>
</dbReference>
<evidence type="ECO:0000313" key="4">
    <source>
        <dbReference type="Proteomes" id="UP001244011"/>
    </source>
</evidence>
<dbReference type="GO" id="GO:0005829">
    <property type="term" value="C:cytosol"/>
    <property type="evidence" value="ECO:0007669"/>
    <property type="project" value="TreeGrafter"/>
</dbReference>
<dbReference type="GO" id="GO:1990380">
    <property type="term" value="F:K48-linked deubiquitinase activity"/>
    <property type="evidence" value="ECO:0007669"/>
    <property type="project" value="InterPro"/>
</dbReference>
<feature type="compositionally biased region" description="Polar residues" evidence="1">
    <location>
        <begin position="331"/>
        <end position="343"/>
    </location>
</feature>
<feature type="compositionally biased region" description="Polar residues" evidence="1">
    <location>
        <begin position="174"/>
        <end position="185"/>
    </location>
</feature>
<name>A0AAJ0C8W2_9PEZI</name>
<dbReference type="InterPro" id="IPR033979">
    <property type="entry name" value="MINDY_domain"/>
</dbReference>
<comment type="caution">
    <text evidence="3">The sequence shown here is derived from an EMBL/GenBank/DDBJ whole genome shotgun (WGS) entry which is preliminary data.</text>
</comment>
<evidence type="ECO:0000256" key="1">
    <source>
        <dbReference type="SAM" id="MobiDB-lite"/>
    </source>
</evidence>
<organism evidence="3 4">
    <name type="scientific">Phialemonium atrogriseum</name>
    <dbReference type="NCBI Taxonomy" id="1093897"/>
    <lineage>
        <taxon>Eukaryota</taxon>
        <taxon>Fungi</taxon>
        <taxon>Dikarya</taxon>
        <taxon>Ascomycota</taxon>
        <taxon>Pezizomycotina</taxon>
        <taxon>Sordariomycetes</taxon>
        <taxon>Sordariomycetidae</taxon>
        <taxon>Cephalothecales</taxon>
        <taxon>Cephalothecaceae</taxon>
        <taxon>Phialemonium</taxon>
    </lineage>
</organism>
<proteinExistence type="predicted"/>
<feature type="region of interest" description="Disordered" evidence="1">
    <location>
        <begin position="708"/>
        <end position="953"/>
    </location>
</feature>